<proteinExistence type="predicted"/>
<dbReference type="InterPro" id="IPR047324">
    <property type="entry name" value="LbH_gamma_CA-like"/>
</dbReference>
<evidence type="ECO:0000313" key="2">
    <source>
        <dbReference type="Proteomes" id="UP000440224"/>
    </source>
</evidence>
<accession>A0A6N7Q2F4</accession>
<sequence>MALVLPYGDHAPRLGRGVFLAPNVTLVGDVELGDEASVWFGAVVRGDIGPIRIGARTNVQDLACLHLTDGVSKTTIGADVTIGHGAILHGCTVEDGCLIGMGSIVLDNAVIGAGSVIAAGALVPPRMVIPPRSMVKGSPAKVVREVTDEEAMLGLAGAAHYVVNARRYRGICGD</sequence>
<dbReference type="Pfam" id="PF00132">
    <property type="entry name" value="Hexapep"/>
    <property type="match status" value="2"/>
</dbReference>
<dbReference type="AlphaFoldDB" id="A0A6N7Q2F4"/>
<keyword evidence="2" id="KW-1185">Reference proteome</keyword>
<name>A0A6N7Q2F4_9BACT</name>
<dbReference type="Proteomes" id="UP000440224">
    <property type="component" value="Unassembled WGS sequence"/>
</dbReference>
<gene>
    <name evidence="1" type="ORF">GF068_39095</name>
</gene>
<dbReference type="Gene3D" id="2.160.10.10">
    <property type="entry name" value="Hexapeptide repeat proteins"/>
    <property type="match status" value="1"/>
</dbReference>
<dbReference type="SUPFAM" id="SSF51161">
    <property type="entry name" value="Trimeric LpxA-like enzymes"/>
    <property type="match status" value="1"/>
</dbReference>
<organism evidence="1 2">
    <name type="scientific">Polyangium spumosum</name>
    <dbReference type="NCBI Taxonomy" id="889282"/>
    <lineage>
        <taxon>Bacteria</taxon>
        <taxon>Pseudomonadati</taxon>
        <taxon>Myxococcota</taxon>
        <taxon>Polyangia</taxon>
        <taxon>Polyangiales</taxon>
        <taxon>Polyangiaceae</taxon>
        <taxon>Polyangium</taxon>
    </lineage>
</organism>
<protein>
    <submittedName>
        <fullName evidence="1">Gamma carbonic anhydrase family protein</fullName>
    </submittedName>
</protein>
<reference evidence="1 2" key="1">
    <citation type="submission" date="2019-10" db="EMBL/GenBank/DDBJ databases">
        <title>A soil myxobacterium in the family Polyangiaceae.</title>
        <authorList>
            <person name="Li Y."/>
            <person name="Wang J."/>
        </authorList>
    </citation>
    <scope>NUCLEOTIDE SEQUENCE [LARGE SCALE GENOMIC DNA]</scope>
    <source>
        <strain evidence="1 2">DSM 14734</strain>
    </source>
</reference>
<dbReference type="EMBL" id="WJIE01000022">
    <property type="protein sequence ID" value="MRG97887.1"/>
    <property type="molecule type" value="Genomic_DNA"/>
</dbReference>
<dbReference type="InterPro" id="IPR011004">
    <property type="entry name" value="Trimer_LpxA-like_sf"/>
</dbReference>
<dbReference type="RefSeq" id="WP_338046752.1">
    <property type="nucleotide sequence ID" value="NZ_WJIE01000022.1"/>
</dbReference>
<dbReference type="InterPro" id="IPR001451">
    <property type="entry name" value="Hexapep"/>
</dbReference>
<dbReference type="PANTHER" id="PTHR13061">
    <property type="entry name" value="DYNACTIN SUBUNIT P25"/>
    <property type="match status" value="1"/>
</dbReference>
<evidence type="ECO:0000313" key="1">
    <source>
        <dbReference type="EMBL" id="MRG97887.1"/>
    </source>
</evidence>
<dbReference type="InterPro" id="IPR050484">
    <property type="entry name" value="Transf_Hexapept/Carb_Anhydrase"/>
</dbReference>
<dbReference type="PANTHER" id="PTHR13061:SF29">
    <property type="entry name" value="GAMMA CARBONIC ANHYDRASE-LIKE 1, MITOCHONDRIAL-RELATED"/>
    <property type="match status" value="1"/>
</dbReference>
<dbReference type="CDD" id="cd04645">
    <property type="entry name" value="LbH_gamma_CA_like"/>
    <property type="match status" value="1"/>
</dbReference>
<comment type="caution">
    <text evidence="1">The sequence shown here is derived from an EMBL/GenBank/DDBJ whole genome shotgun (WGS) entry which is preliminary data.</text>
</comment>